<organism evidence="1 2">
    <name type="scientific">[Ruminococcus] torques</name>
    <dbReference type="NCBI Taxonomy" id="33039"/>
    <lineage>
        <taxon>Bacteria</taxon>
        <taxon>Bacillati</taxon>
        <taxon>Bacillota</taxon>
        <taxon>Clostridia</taxon>
        <taxon>Lachnospirales</taxon>
        <taxon>Lachnospiraceae</taxon>
        <taxon>Mediterraneibacter</taxon>
    </lineage>
</organism>
<dbReference type="InterPro" id="IPR032719">
    <property type="entry name" value="WbsX"/>
</dbReference>
<dbReference type="AlphaFoldDB" id="A0A564USD0"/>
<evidence type="ECO:0000313" key="1">
    <source>
        <dbReference type="EMBL" id="VUX22191.1"/>
    </source>
</evidence>
<accession>A0A564USD0</accession>
<dbReference type="RefSeq" id="WP_144367959.1">
    <property type="nucleotide sequence ID" value="NZ_CABHNA010000101.1"/>
</dbReference>
<keyword evidence="2" id="KW-1185">Reference proteome</keyword>
<proteinExistence type="predicted"/>
<evidence type="ECO:0000313" key="2">
    <source>
        <dbReference type="Proteomes" id="UP000363661"/>
    </source>
</evidence>
<dbReference type="PANTHER" id="PTHR41244:SF1">
    <property type="entry name" value="GLYCOSYLTRANSFERASE"/>
    <property type="match status" value="1"/>
</dbReference>
<name>A0A564USD0_9FIRM</name>
<dbReference type="PANTHER" id="PTHR41244">
    <property type="entry name" value="RHAMNAN SYNTHESIS F"/>
    <property type="match status" value="1"/>
</dbReference>
<dbReference type="Pfam" id="PF14307">
    <property type="entry name" value="Glyco_tran_WbsX"/>
    <property type="match status" value="1"/>
</dbReference>
<reference evidence="1 2" key="1">
    <citation type="submission" date="2019-07" db="EMBL/GenBank/DDBJ databases">
        <authorList>
            <person name="Hibberd C M."/>
            <person name="Gehrig L. J."/>
            <person name="Chang H.-W."/>
            <person name="Venkatesh S."/>
        </authorList>
    </citation>
    <scope>NUCLEOTIDE SEQUENCE [LARGE SCALE GENOMIC DNA]</scope>
    <source>
        <strain evidence="1">Ruminococcus_torques_SSTS_Bg7063</strain>
    </source>
</reference>
<dbReference type="EMBL" id="CABHNA010000101">
    <property type="protein sequence ID" value="VUX22191.1"/>
    <property type="molecule type" value="Genomic_DNA"/>
</dbReference>
<protein>
    <recommendedName>
        <fullName evidence="3">Glycosyltransferase WbsX</fullName>
    </recommendedName>
</protein>
<dbReference type="Gene3D" id="3.20.20.80">
    <property type="entry name" value="Glycosidases"/>
    <property type="match status" value="1"/>
</dbReference>
<dbReference type="Proteomes" id="UP000363661">
    <property type="component" value="Unassembled WGS sequence"/>
</dbReference>
<evidence type="ECO:0008006" key="3">
    <source>
        <dbReference type="Google" id="ProtNLM"/>
    </source>
</evidence>
<gene>
    <name evidence="1" type="ORF">RTSSTS7063_02860</name>
</gene>
<sequence length="265" mass="31776">MNKTKVLALYLPQYYDTNYNNDWWGNNYTEWVACKQAKPLFKGHKQPKLPMDNHFYDLSNKNEILWQTELARKYGIDGFVIYQYYSCNNSKYGKKNGKLGSMLLNVPTEIIRDNDDIDTKYCLYWANHDWRKAWFGQDETMLWPQLYGDVTDWKEFYEYNRKYFLDERYIKIDNKPIYIIFADWHFKEIDSFIDCWNKWAIEDGFNGIFFVKTDDAHSKKGLGKFNASYRREPFYTFGNKLGILGMGNRLVKRKGLPVLNKILSK</sequence>